<gene>
    <name evidence="1" type="ORF">Golob_004868</name>
</gene>
<organism evidence="1 2">
    <name type="scientific">Gossypium lobatum</name>
    <dbReference type="NCBI Taxonomy" id="34289"/>
    <lineage>
        <taxon>Eukaryota</taxon>
        <taxon>Viridiplantae</taxon>
        <taxon>Streptophyta</taxon>
        <taxon>Embryophyta</taxon>
        <taxon>Tracheophyta</taxon>
        <taxon>Spermatophyta</taxon>
        <taxon>Magnoliopsida</taxon>
        <taxon>eudicotyledons</taxon>
        <taxon>Gunneridae</taxon>
        <taxon>Pentapetalae</taxon>
        <taxon>rosids</taxon>
        <taxon>malvids</taxon>
        <taxon>Malvales</taxon>
        <taxon>Malvaceae</taxon>
        <taxon>Malvoideae</taxon>
        <taxon>Gossypium</taxon>
    </lineage>
</organism>
<accession>A0A7J8N2Q9</accession>
<dbReference type="Proteomes" id="UP000593572">
    <property type="component" value="Unassembled WGS sequence"/>
</dbReference>
<name>A0A7J8N2Q9_9ROSI</name>
<proteinExistence type="predicted"/>
<dbReference type="AlphaFoldDB" id="A0A7J8N2Q9"/>
<protein>
    <submittedName>
        <fullName evidence="1">Uncharacterized protein</fullName>
    </submittedName>
</protein>
<evidence type="ECO:0000313" key="2">
    <source>
        <dbReference type="Proteomes" id="UP000593572"/>
    </source>
</evidence>
<dbReference type="EMBL" id="JABEZX010000011">
    <property type="protein sequence ID" value="MBA0571287.1"/>
    <property type="molecule type" value="Genomic_DNA"/>
</dbReference>
<keyword evidence="2" id="KW-1185">Reference proteome</keyword>
<comment type="caution">
    <text evidence="1">The sequence shown here is derived from an EMBL/GenBank/DDBJ whole genome shotgun (WGS) entry which is preliminary data.</text>
</comment>
<sequence>MLDSRQGPAYNTFKTCDFDRVLLTIKKSEILTLCKWTFEQCHAKCNKIFRASGQIYSISEWLKSEGFDNQEDEILLAEGLEDVSELLD</sequence>
<evidence type="ECO:0000313" key="1">
    <source>
        <dbReference type="EMBL" id="MBA0571287.1"/>
    </source>
</evidence>
<reference evidence="1 2" key="1">
    <citation type="journal article" date="2019" name="Genome Biol. Evol.">
        <title>Insights into the evolution of the New World diploid cottons (Gossypium, subgenus Houzingenia) based on genome sequencing.</title>
        <authorList>
            <person name="Grover C.E."/>
            <person name="Arick M.A. 2nd"/>
            <person name="Thrash A."/>
            <person name="Conover J.L."/>
            <person name="Sanders W.S."/>
            <person name="Peterson D.G."/>
            <person name="Frelichowski J.E."/>
            <person name="Scheffler J.A."/>
            <person name="Scheffler B.E."/>
            <person name="Wendel J.F."/>
        </authorList>
    </citation>
    <scope>NUCLEOTIDE SEQUENCE [LARGE SCALE GENOMIC DNA]</scope>
    <source>
        <strain evidence="1">157</strain>
        <tissue evidence="1">Leaf</tissue>
    </source>
</reference>